<dbReference type="RefSeq" id="WP_284387045.1">
    <property type="nucleotide sequence ID" value="NZ_BSNK01000001.1"/>
</dbReference>
<evidence type="ECO:0008006" key="5">
    <source>
        <dbReference type="Google" id="ProtNLM"/>
    </source>
</evidence>
<reference evidence="3" key="1">
    <citation type="journal article" date="2014" name="Int. J. Syst. Evol. Microbiol.">
        <title>Complete genome of a new Firmicutes species belonging to the dominant human colonic microbiota ('Ruminococcus bicirculans') reveals two chromosomes and a selective capacity to utilize plant glucans.</title>
        <authorList>
            <consortium name="NISC Comparative Sequencing Program"/>
            <person name="Wegmann U."/>
            <person name="Louis P."/>
            <person name="Goesmann A."/>
            <person name="Henrissat B."/>
            <person name="Duncan S.H."/>
            <person name="Flint H.J."/>
        </authorList>
    </citation>
    <scope>NUCLEOTIDE SEQUENCE</scope>
    <source>
        <strain evidence="3">NBRC 108219</strain>
    </source>
</reference>
<evidence type="ECO:0000313" key="4">
    <source>
        <dbReference type="Proteomes" id="UP001161391"/>
    </source>
</evidence>
<name>A0ABQ5V4U3_9PROT</name>
<evidence type="ECO:0000313" key="3">
    <source>
        <dbReference type="EMBL" id="GLQ22561.1"/>
    </source>
</evidence>
<evidence type="ECO:0000256" key="2">
    <source>
        <dbReference type="SAM" id="SignalP"/>
    </source>
</evidence>
<dbReference type="Proteomes" id="UP001161391">
    <property type="component" value="Unassembled WGS sequence"/>
</dbReference>
<keyword evidence="2" id="KW-0732">Signal</keyword>
<keyword evidence="4" id="KW-1185">Reference proteome</keyword>
<sequence>MKFYAALLSAILIASPSLQACEPLSAHEKEMRRLDKELAKAQKKLARAKARNPELFIKDGRSERSDIQMFVREHEFESATSTYERLMEMDVDNGTFVDEIEQSALDIVGRFSDKAILKKIQAYQFLAVVKPDNATYLERVEALRESVLKRAQTAKTGLRAEYDKVEGITWYYPKIKTTDPTAYFYIGTKEGRGPWLRLRVDWDSQYGWLFVNQVSAWHDGEKETLVAGDFERRSTSHVWEWKDVTPSERQIAIMRNLAASDEAILRFTGAQRHEDHTLSRADKKAVTTVLDAYGVLTVASELDE</sequence>
<reference evidence="3" key="2">
    <citation type="submission" date="2023-01" db="EMBL/GenBank/DDBJ databases">
        <title>Draft genome sequence of Algimonas ampicilliniresistens strain NBRC 108219.</title>
        <authorList>
            <person name="Sun Q."/>
            <person name="Mori K."/>
        </authorList>
    </citation>
    <scope>NUCLEOTIDE SEQUENCE</scope>
    <source>
        <strain evidence="3">NBRC 108219</strain>
    </source>
</reference>
<dbReference type="PROSITE" id="PS51257">
    <property type="entry name" value="PROKAR_LIPOPROTEIN"/>
    <property type="match status" value="1"/>
</dbReference>
<dbReference type="EMBL" id="BSNK01000001">
    <property type="protein sequence ID" value="GLQ22561.1"/>
    <property type="molecule type" value="Genomic_DNA"/>
</dbReference>
<feature type="signal peptide" evidence="2">
    <location>
        <begin position="1"/>
        <end position="20"/>
    </location>
</feature>
<protein>
    <recommendedName>
        <fullName evidence="5">Tetratricopeptide repeat protein</fullName>
    </recommendedName>
</protein>
<accession>A0ABQ5V4U3</accession>
<proteinExistence type="predicted"/>
<comment type="caution">
    <text evidence="3">The sequence shown here is derived from an EMBL/GenBank/DDBJ whole genome shotgun (WGS) entry which is preliminary data.</text>
</comment>
<feature type="chain" id="PRO_5046736470" description="Tetratricopeptide repeat protein" evidence="2">
    <location>
        <begin position="21"/>
        <end position="304"/>
    </location>
</feature>
<feature type="coiled-coil region" evidence="1">
    <location>
        <begin position="24"/>
        <end position="51"/>
    </location>
</feature>
<gene>
    <name evidence="3" type="ORF">GCM10007853_04350</name>
</gene>
<evidence type="ECO:0000256" key="1">
    <source>
        <dbReference type="SAM" id="Coils"/>
    </source>
</evidence>
<keyword evidence="1" id="KW-0175">Coiled coil</keyword>
<organism evidence="3 4">
    <name type="scientific">Algimonas ampicilliniresistens</name>
    <dbReference type="NCBI Taxonomy" id="1298735"/>
    <lineage>
        <taxon>Bacteria</taxon>
        <taxon>Pseudomonadati</taxon>
        <taxon>Pseudomonadota</taxon>
        <taxon>Alphaproteobacteria</taxon>
        <taxon>Maricaulales</taxon>
        <taxon>Robiginitomaculaceae</taxon>
        <taxon>Algimonas</taxon>
    </lineage>
</organism>